<reference evidence="1 2" key="1">
    <citation type="submission" date="2019-09" db="EMBL/GenBank/DDBJ databases">
        <title>The complete genome of Methanoplanus sp. FWC-SCC4.</title>
        <authorList>
            <person name="Chen S.-C."/>
            <person name="Zhou Y.-Z."/>
            <person name="Lai M.-C."/>
        </authorList>
    </citation>
    <scope>NUCLEOTIDE SEQUENCE [LARGE SCALE GENOMIC DNA]</scope>
    <source>
        <strain evidence="1 2">FWC-SCC4</strain>
    </source>
</reference>
<dbReference type="AlphaFoldDB" id="A0AA97I398"/>
<protein>
    <recommendedName>
        <fullName evidence="3">Phospholipase</fullName>
    </recommendedName>
</protein>
<dbReference type="Gene3D" id="1.10.575.10">
    <property type="entry name" value="P1 Nuclease"/>
    <property type="match status" value="1"/>
</dbReference>
<keyword evidence="2" id="KW-1185">Reference proteome</keyword>
<dbReference type="SUPFAM" id="SSF48537">
    <property type="entry name" value="Phospholipase C/P1 nuclease"/>
    <property type="match status" value="1"/>
</dbReference>
<dbReference type="InterPro" id="IPR008947">
    <property type="entry name" value="PLipase_C/P1_nuclease_dom_sf"/>
</dbReference>
<accession>A0AA97I398</accession>
<evidence type="ECO:0000313" key="2">
    <source>
        <dbReference type="Proteomes" id="UP001301797"/>
    </source>
</evidence>
<sequence length="319" mass="35808">MKIKKGMRAFCLLMVMIFVGAVFVPAVSAESIDLKISNDGEIQLAIPPGVTLNIDNDAQYRESLTYIKEYLLKSDIGSKEYSEILRLINEELMKTEIAMEDYISILNLAVPYMPDPHQTNAKWGGNIHKAMAYDAAITRGLSSANAQILYNYADDADQLAPPLSSCNHYANTLGPSSAELYAGWAIDNINNNNEVQGYQDLAYALHFMTDMSMPFHNNYVDLINHQEYESYVGSNWANGKNFQSAMVDYYYTINDVSDTASYLNSITSGYKIYISDLINYNRPNDDWKDDPTVIANTMLSIAAGSRYNNGLVKYVQDRT</sequence>
<dbReference type="Proteomes" id="UP001301797">
    <property type="component" value="Chromosome"/>
</dbReference>
<gene>
    <name evidence="1" type="ORF">F1737_07020</name>
</gene>
<proteinExistence type="predicted"/>
<dbReference type="KEGG" id="mefw:F1737_07020"/>
<dbReference type="EMBL" id="CP043875">
    <property type="protein sequence ID" value="WOF16468.1"/>
    <property type="molecule type" value="Genomic_DNA"/>
</dbReference>
<dbReference type="RefSeq" id="WP_317135887.1">
    <property type="nucleotide sequence ID" value="NZ_CP043875.1"/>
</dbReference>
<name>A0AA97I398_9EURY</name>
<evidence type="ECO:0000313" key="1">
    <source>
        <dbReference type="EMBL" id="WOF16468.1"/>
    </source>
</evidence>
<dbReference type="GeneID" id="85229909"/>
<dbReference type="GO" id="GO:0016788">
    <property type="term" value="F:hydrolase activity, acting on ester bonds"/>
    <property type="evidence" value="ECO:0007669"/>
    <property type="project" value="InterPro"/>
</dbReference>
<evidence type="ECO:0008006" key="3">
    <source>
        <dbReference type="Google" id="ProtNLM"/>
    </source>
</evidence>
<organism evidence="1 2">
    <name type="scientific">Methanochimaera problematica</name>
    <dbReference type="NCBI Taxonomy" id="2609417"/>
    <lineage>
        <taxon>Archaea</taxon>
        <taxon>Methanobacteriati</taxon>
        <taxon>Methanobacteriota</taxon>
        <taxon>Stenosarchaea group</taxon>
        <taxon>Methanomicrobia</taxon>
        <taxon>Methanomicrobiales</taxon>
        <taxon>Methanomicrobiaceae</taxon>
        <taxon>Methanochimaera</taxon>
    </lineage>
</organism>